<comment type="caution">
    <text evidence="2">The sequence shown here is derived from an EMBL/GenBank/DDBJ whole genome shotgun (WGS) entry which is preliminary data.</text>
</comment>
<dbReference type="EMBL" id="STGY01000016">
    <property type="protein sequence ID" value="THV42803.1"/>
    <property type="molecule type" value="Genomic_DNA"/>
</dbReference>
<dbReference type="Proteomes" id="UP000308760">
    <property type="component" value="Unassembled WGS sequence"/>
</dbReference>
<feature type="transmembrane region" description="Helical" evidence="1">
    <location>
        <begin position="267"/>
        <end position="292"/>
    </location>
</feature>
<gene>
    <name evidence="2" type="ORF">FAB82_04615</name>
</gene>
<name>A0A4S8QE03_9ACTN</name>
<accession>A0A4S8QE03</accession>
<sequence length="439" mass="46577">MDVDPLSDGERAELERLRAERAAAKDGARVPGRRGARWAGSTLVMSLAALLALVSAVVVFARDEVLDTDRYVQTVAPLAEHPDVREAIETRLSTTINEKMDLRALTTEAIDSIQVRSDADALARLDLLAAPIASAVEGFVGDQVHTVVYSDRFAQLWENANETAHRGIAAILRGTETETLALDGDMLYIELGPVIEEVKSLLVARGLTIAERMPEFSVQFPLMEIRGLANAQGMASLLSTLAWVLPLAALALLAVGVYIAPNRRRALVIGSLLFGVAMVVLIVAVAVGRAVTLSNLPETVHSPQAVAAVYDIMVRFLTASAQTMLVLALLVAIAAWLAGPGAFASALRGGLTQLRDAAASGLSRSGLQLGPAARFAARNRRPLEAAAAALGLLWLILWSHRGMEGTLWVAATVALAVIVIEVLGRVETVEPVEAEPHGA</sequence>
<keyword evidence="3" id="KW-1185">Reference proteome</keyword>
<feature type="transmembrane region" description="Helical" evidence="1">
    <location>
        <begin position="38"/>
        <end position="61"/>
    </location>
</feature>
<feature type="transmembrane region" description="Helical" evidence="1">
    <location>
        <begin position="406"/>
        <end position="424"/>
    </location>
</feature>
<proteinExistence type="predicted"/>
<feature type="transmembrane region" description="Helical" evidence="1">
    <location>
        <begin position="383"/>
        <end position="400"/>
    </location>
</feature>
<dbReference type="RefSeq" id="WP_136533368.1">
    <property type="nucleotide sequence ID" value="NZ_STGY01000016.1"/>
</dbReference>
<feature type="transmembrane region" description="Helical" evidence="1">
    <location>
        <begin position="240"/>
        <end position="260"/>
    </location>
</feature>
<keyword evidence="1" id="KW-0812">Transmembrane</keyword>
<evidence type="ECO:0008006" key="4">
    <source>
        <dbReference type="Google" id="ProtNLM"/>
    </source>
</evidence>
<protein>
    <recommendedName>
        <fullName evidence="4">Integral membrane protein</fullName>
    </recommendedName>
</protein>
<reference evidence="2 3" key="2">
    <citation type="submission" date="2019-05" db="EMBL/GenBank/DDBJ databases">
        <title>Glycomyces buryatensis sp. nov.</title>
        <authorList>
            <person name="Nikitina E."/>
        </authorList>
    </citation>
    <scope>NUCLEOTIDE SEQUENCE [LARGE SCALE GENOMIC DNA]</scope>
    <source>
        <strain evidence="2 3">18</strain>
    </source>
</reference>
<dbReference type="AlphaFoldDB" id="A0A4S8QE03"/>
<evidence type="ECO:0000313" key="2">
    <source>
        <dbReference type="EMBL" id="THV42803.1"/>
    </source>
</evidence>
<evidence type="ECO:0000256" key="1">
    <source>
        <dbReference type="SAM" id="Phobius"/>
    </source>
</evidence>
<dbReference type="OrthoDB" id="4350291at2"/>
<reference evidence="3" key="1">
    <citation type="submission" date="2019-04" db="EMBL/GenBank/DDBJ databases">
        <title>Nocardioides xinjiangensis sp. nov.</title>
        <authorList>
            <person name="Liu S."/>
        </authorList>
    </citation>
    <scope>NUCLEOTIDE SEQUENCE [LARGE SCALE GENOMIC DNA]</scope>
    <source>
        <strain evidence="3">18</strain>
    </source>
</reference>
<keyword evidence="1" id="KW-1133">Transmembrane helix</keyword>
<feature type="transmembrane region" description="Helical" evidence="1">
    <location>
        <begin position="312"/>
        <end position="338"/>
    </location>
</feature>
<keyword evidence="1" id="KW-0472">Membrane</keyword>
<evidence type="ECO:0000313" key="3">
    <source>
        <dbReference type="Proteomes" id="UP000308760"/>
    </source>
</evidence>
<organism evidence="2 3">
    <name type="scientific">Glycomyces buryatensis</name>
    <dbReference type="NCBI Taxonomy" id="2570927"/>
    <lineage>
        <taxon>Bacteria</taxon>
        <taxon>Bacillati</taxon>
        <taxon>Actinomycetota</taxon>
        <taxon>Actinomycetes</taxon>
        <taxon>Glycomycetales</taxon>
        <taxon>Glycomycetaceae</taxon>
        <taxon>Glycomyces</taxon>
    </lineage>
</organism>